<feature type="compositionally biased region" description="Polar residues" evidence="1">
    <location>
        <begin position="333"/>
        <end position="347"/>
    </location>
</feature>
<proteinExistence type="predicted"/>
<dbReference type="EMBL" id="JAWDGP010005488">
    <property type="protein sequence ID" value="KAK3756651.1"/>
    <property type="molecule type" value="Genomic_DNA"/>
</dbReference>
<feature type="region of interest" description="Disordered" evidence="1">
    <location>
        <begin position="1"/>
        <end position="243"/>
    </location>
</feature>
<feature type="compositionally biased region" description="Basic residues" evidence="1">
    <location>
        <begin position="632"/>
        <end position="643"/>
    </location>
</feature>
<sequence>MPQDRSHRRKRSRSFSPVPTKHKRSWQNDEPKRSGSGHQRTLSPPRGGKKQSNFKSSPSFSGKRDRPDSPLSRGPRRSPSPLARKRPLSRSPVTGRHAPSSPGPRPIRDAPPSRRDSKPSAAVPRAGSSGHRQRSISPRHSKKIGNDRAKHDGFYSKRTPSPGARYGKKKSRLASPSSPPPAASSFHTSTSKTESGKKRSGSSNFRRSNSPLPPATASGGGVRVDPVLQQRKVTSASKKKYSRITLNKRFTSEDQDPFRLEENVTIAILRNPNAEPSEEVTVKRVFDSSVFKMIHKKSEGRKPIFDREEIKVWRHDDNLADDPDFERRLVRVKSSQGGKPASDSLSRMSPDVIRKAFGLQVGARSKSRSPHREPQIRLDPKPDPRYESKYRQQVEKEERRRPPDDGNRRGVVRGGSLERMEDRRRLGGDEGRRGPGEYDLRQALERRRSDREDGGFRIEVRQDDLRSPGDHYYRGEPRGHAGGREYNRRLSIDEGGDGGGRSVVFGSGGDRYESLSPDRDGRWEDRGRPFRGRIRGRGRGRGIRGRRSDRSPDPRGGEDFRSRDSDRSFDRRPRYSTSPPGSRGWRGNRGRGRGRGRDFNSPYRADIVSPTEIDDSFKYTQHDDRDISPKPFRGRGGRGRGRFPTRSFGSNNFRGTNRGGYRGRGFRGKSFGSLGNRERRTPDRSRDRSADREWKHDMYDSLQVEEEQPHSTTLST</sequence>
<accession>A0AAE0YTT6</accession>
<dbReference type="AlphaFoldDB" id="A0AAE0YTT6"/>
<evidence type="ECO:0000256" key="1">
    <source>
        <dbReference type="SAM" id="MobiDB-lite"/>
    </source>
</evidence>
<evidence type="ECO:0000313" key="2">
    <source>
        <dbReference type="EMBL" id="KAK3756651.1"/>
    </source>
</evidence>
<evidence type="ECO:0008006" key="4">
    <source>
        <dbReference type="Google" id="ProtNLM"/>
    </source>
</evidence>
<feature type="compositionally biased region" description="Basic and acidic residues" evidence="1">
    <location>
        <begin position="144"/>
        <end position="155"/>
    </location>
</feature>
<evidence type="ECO:0000313" key="3">
    <source>
        <dbReference type="Proteomes" id="UP001283361"/>
    </source>
</evidence>
<gene>
    <name evidence="2" type="ORF">RRG08_051516</name>
</gene>
<feature type="compositionally biased region" description="Basic and acidic residues" evidence="1">
    <location>
        <begin position="676"/>
        <end position="699"/>
    </location>
</feature>
<feature type="compositionally biased region" description="Basic residues" evidence="1">
    <location>
        <begin position="529"/>
        <end position="545"/>
    </location>
</feature>
<reference evidence="2" key="1">
    <citation type="journal article" date="2023" name="G3 (Bethesda)">
        <title>A reference genome for the long-term kleptoplast-retaining sea slug Elysia crispata morphotype clarki.</title>
        <authorList>
            <person name="Eastman K.E."/>
            <person name="Pendleton A.L."/>
            <person name="Shaikh M.A."/>
            <person name="Suttiyut T."/>
            <person name="Ogas R."/>
            <person name="Tomko P."/>
            <person name="Gavelis G."/>
            <person name="Widhalm J.R."/>
            <person name="Wisecaver J.H."/>
        </authorList>
    </citation>
    <scope>NUCLEOTIDE SEQUENCE</scope>
    <source>
        <strain evidence="2">ECLA1</strain>
    </source>
</reference>
<dbReference type="Proteomes" id="UP001283361">
    <property type="component" value="Unassembled WGS sequence"/>
</dbReference>
<feature type="region of interest" description="Disordered" evidence="1">
    <location>
        <begin position="330"/>
        <end position="716"/>
    </location>
</feature>
<feature type="compositionally biased region" description="Basic and acidic residues" evidence="1">
    <location>
        <begin position="510"/>
        <end position="528"/>
    </location>
</feature>
<feature type="compositionally biased region" description="Polar residues" evidence="1">
    <location>
        <begin position="50"/>
        <end position="60"/>
    </location>
</feature>
<comment type="caution">
    <text evidence="2">The sequence shown here is derived from an EMBL/GenBank/DDBJ whole genome shotgun (WGS) entry which is preliminary data.</text>
</comment>
<name>A0AAE0YTT6_9GAST</name>
<feature type="compositionally biased region" description="Basic and acidic residues" evidence="1">
    <location>
        <begin position="615"/>
        <end position="628"/>
    </location>
</feature>
<feature type="compositionally biased region" description="Basic residues" evidence="1">
    <location>
        <begin position="131"/>
        <end position="143"/>
    </location>
</feature>
<keyword evidence="3" id="KW-1185">Reference proteome</keyword>
<feature type="compositionally biased region" description="Basic residues" evidence="1">
    <location>
        <begin position="1"/>
        <end position="13"/>
    </location>
</feature>
<feature type="compositionally biased region" description="Low complexity" evidence="1">
    <location>
        <begin position="201"/>
        <end position="210"/>
    </location>
</feature>
<feature type="compositionally biased region" description="Gly residues" evidence="1">
    <location>
        <begin position="497"/>
        <end position="509"/>
    </location>
</feature>
<feature type="compositionally biased region" description="Basic and acidic residues" evidence="1">
    <location>
        <begin position="416"/>
        <end position="492"/>
    </location>
</feature>
<organism evidence="2 3">
    <name type="scientific">Elysia crispata</name>
    <name type="common">lettuce slug</name>
    <dbReference type="NCBI Taxonomy" id="231223"/>
    <lineage>
        <taxon>Eukaryota</taxon>
        <taxon>Metazoa</taxon>
        <taxon>Spiralia</taxon>
        <taxon>Lophotrochozoa</taxon>
        <taxon>Mollusca</taxon>
        <taxon>Gastropoda</taxon>
        <taxon>Heterobranchia</taxon>
        <taxon>Euthyneura</taxon>
        <taxon>Panpulmonata</taxon>
        <taxon>Sacoglossa</taxon>
        <taxon>Placobranchoidea</taxon>
        <taxon>Plakobranchidae</taxon>
        <taxon>Elysia</taxon>
    </lineage>
</organism>
<feature type="compositionally biased region" description="Basic and acidic residues" evidence="1">
    <location>
        <begin position="546"/>
        <end position="573"/>
    </location>
</feature>
<feature type="compositionally biased region" description="Basic and acidic residues" evidence="1">
    <location>
        <begin position="370"/>
        <end position="408"/>
    </location>
</feature>
<feature type="compositionally biased region" description="Low complexity" evidence="1">
    <location>
        <begin position="69"/>
        <end position="82"/>
    </location>
</feature>
<feature type="compositionally biased region" description="Low complexity" evidence="1">
    <location>
        <begin position="644"/>
        <end position="656"/>
    </location>
</feature>
<feature type="compositionally biased region" description="Basic and acidic residues" evidence="1">
    <location>
        <begin position="106"/>
        <end position="118"/>
    </location>
</feature>
<protein>
    <recommendedName>
        <fullName evidence="4">Btz domain-containing protein</fullName>
    </recommendedName>
</protein>